<dbReference type="Pfam" id="PF19877">
    <property type="entry name" value="DUF6350"/>
    <property type="match status" value="1"/>
</dbReference>
<reference evidence="3 4" key="1">
    <citation type="submission" date="2024-06" db="EMBL/GenBank/DDBJ databases">
        <title>The Natural Products Discovery Center: Release of the First 8490 Sequenced Strains for Exploring Actinobacteria Biosynthetic Diversity.</title>
        <authorList>
            <person name="Kalkreuter E."/>
            <person name="Kautsar S.A."/>
            <person name="Yang D."/>
            <person name="Bader C.D."/>
            <person name="Teijaro C.N."/>
            <person name="Fluegel L."/>
            <person name="Davis C.M."/>
            <person name="Simpson J.R."/>
            <person name="Lauterbach L."/>
            <person name="Steele A.D."/>
            <person name="Gui C."/>
            <person name="Meng S."/>
            <person name="Li G."/>
            <person name="Viehrig K."/>
            <person name="Ye F."/>
            <person name="Su P."/>
            <person name="Kiefer A.F."/>
            <person name="Nichols A."/>
            <person name="Cepeda A.J."/>
            <person name="Yan W."/>
            <person name="Fan B."/>
            <person name="Jiang Y."/>
            <person name="Adhikari A."/>
            <person name="Zheng C.-J."/>
            <person name="Schuster L."/>
            <person name="Cowan T.M."/>
            <person name="Smanski M.J."/>
            <person name="Chevrette M.G."/>
            <person name="De Carvalho L.P.S."/>
            <person name="Shen B."/>
        </authorList>
    </citation>
    <scope>NUCLEOTIDE SEQUENCE [LARGE SCALE GENOMIC DNA]</scope>
    <source>
        <strain evidence="3 4">NPDC050403</strain>
    </source>
</reference>
<proteinExistence type="predicted"/>
<dbReference type="InterPro" id="IPR045931">
    <property type="entry name" value="DUF6350"/>
</dbReference>
<gene>
    <name evidence="3" type="ORF">AB0I48_19410</name>
</gene>
<comment type="caution">
    <text evidence="3">The sequence shown here is derived from an EMBL/GenBank/DDBJ whole genome shotgun (WGS) entry which is preliminary data.</text>
</comment>
<accession>A0ABV3FWD9</accession>
<feature type="transmembrane region" description="Helical" evidence="2">
    <location>
        <begin position="182"/>
        <end position="201"/>
    </location>
</feature>
<feature type="compositionally biased region" description="Acidic residues" evidence="1">
    <location>
        <begin position="458"/>
        <end position="473"/>
    </location>
</feature>
<name>A0ABV3FWD9_9NOCA</name>
<keyword evidence="2" id="KW-0472">Membrane</keyword>
<feature type="transmembrane region" description="Helical" evidence="2">
    <location>
        <begin position="354"/>
        <end position="378"/>
    </location>
</feature>
<protein>
    <submittedName>
        <fullName evidence="3">DUF6350 family protein</fullName>
    </submittedName>
</protein>
<feature type="compositionally biased region" description="Acidic residues" evidence="1">
    <location>
        <begin position="436"/>
        <end position="450"/>
    </location>
</feature>
<feature type="compositionally biased region" description="Basic and acidic residues" evidence="1">
    <location>
        <begin position="529"/>
        <end position="541"/>
    </location>
</feature>
<feature type="compositionally biased region" description="Low complexity" evidence="1">
    <location>
        <begin position="507"/>
        <end position="520"/>
    </location>
</feature>
<feature type="compositionally biased region" description="Basic and acidic residues" evidence="1">
    <location>
        <begin position="12"/>
        <end position="44"/>
    </location>
</feature>
<evidence type="ECO:0000256" key="2">
    <source>
        <dbReference type="SAM" id="Phobius"/>
    </source>
</evidence>
<feature type="region of interest" description="Disordered" evidence="1">
    <location>
        <begin position="427"/>
        <end position="541"/>
    </location>
</feature>
<feature type="compositionally biased region" description="Acidic residues" evidence="1">
    <location>
        <begin position="479"/>
        <end position="488"/>
    </location>
</feature>
<keyword evidence="4" id="KW-1185">Reference proteome</keyword>
<organism evidence="3 4">
    <name type="scientific">Nocardia aurea</name>
    <dbReference type="NCBI Taxonomy" id="2144174"/>
    <lineage>
        <taxon>Bacteria</taxon>
        <taxon>Bacillati</taxon>
        <taxon>Actinomycetota</taxon>
        <taxon>Actinomycetes</taxon>
        <taxon>Mycobacteriales</taxon>
        <taxon>Nocardiaceae</taxon>
        <taxon>Nocardia</taxon>
    </lineage>
</organism>
<feature type="transmembrane region" description="Helical" evidence="2">
    <location>
        <begin position="229"/>
        <end position="249"/>
    </location>
</feature>
<feature type="transmembrane region" description="Helical" evidence="2">
    <location>
        <begin position="390"/>
        <end position="416"/>
    </location>
</feature>
<keyword evidence="2" id="KW-1133">Transmembrane helix</keyword>
<keyword evidence="2" id="KW-0812">Transmembrane</keyword>
<feature type="region of interest" description="Disordered" evidence="1">
    <location>
        <begin position="1"/>
        <end position="46"/>
    </location>
</feature>
<feature type="transmembrane region" description="Helical" evidence="2">
    <location>
        <begin position="56"/>
        <end position="83"/>
    </location>
</feature>
<sequence length="541" mass="56304">MSSTRNSLVRRSPGERGGPDDAAGRGVDSRSRRTRPTPEQHDDAGFLSLTPERARVLLFVAARPATLALTVIAVLMPAALLFADSGLDGTSGAIASGWLVAHQVPLVIGKTPLGLLPLLPTALLAWLSARDCARAVEPDSSRADLGWIVGAALSGPLLVTAVCLAVAEDASGVVALQPPNTLSAFAWVGGLYLVAAAAGIAHRDRRRFFALLRAPDWAVAGVYGAGRTVVRLLGCAAAVTLVSLLAHGSRFLEGYQASGNFAGVLGLTLLSLAYLPNVVVGAVGMLVGSGVEFGDASVGVFSVVGGPVPSVPVLAALPSGPAAGWWVVLLLVPAAVGVLGGIDAGRTSTDRATAPWATLSSAGFATVALVLLGAVAGGELGTFGSVGIDLPVFAVVTFAWLALAGYAGLLFARWFVVPVGAPIAGRDLNGPHEETGYDDNYDDDNYDDQDAAYYDDRHDDDDDGGDYEADEYDEHYPDDYYDEDDYYDYADHPADDALEGELVDEQPSLSARPARASAPPDIVDAEVVETPHDDLPPLRER</sequence>
<evidence type="ECO:0000256" key="1">
    <source>
        <dbReference type="SAM" id="MobiDB-lite"/>
    </source>
</evidence>
<dbReference type="RefSeq" id="WP_357785461.1">
    <property type="nucleotide sequence ID" value="NZ_JBFAKC010000008.1"/>
</dbReference>
<dbReference type="Proteomes" id="UP001551695">
    <property type="component" value="Unassembled WGS sequence"/>
</dbReference>
<feature type="transmembrane region" description="Helical" evidence="2">
    <location>
        <begin position="323"/>
        <end position="342"/>
    </location>
</feature>
<feature type="transmembrane region" description="Helical" evidence="2">
    <location>
        <begin position="261"/>
        <end position="286"/>
    </location>
</feature>
<dbReference type="EMBL" id="JBFAKC010000008">
    <property type="protein sequence ID" value="MEV0709736.1"/>
    <property type="molecule type" value="Genomic_DNA"/>
</dbReference>
<evidence type="ECO:0000313" key="4">
    <source>
        <dbReference type="Proteomes" id="UP001551695"/>
    </source>
</evidence>
<feature type="transmembrane region" description="Helical" evidence="2">
    <location>
        <begin position="103"/>
        <end position="127"/>
    </location>
</feature>
<feature type="transmembrane region" description="Helical" evidence="2">
    <location>
        <begin position="298"/>
        <end position="317"/>
    </location>
</feature>
<evidence type="ECO:0000313" key="3">
    <source>
        <dbReference type="EMBL" id="MEV0709736.1"/>
    </source>
</evidence>
<feature type="transmembrane region" description="Helical" evidence="2">
    <location>
        <begin position="147"/>
        <end position="167"/>
    </location>
</feature>